<accession>A0A8H5EV13</accession>
<keyword evidence="2" id="KW-0732">Signal</keyword>
<evidence type="ECO:0000313" key="3">
    <source>
        <dbReference type="EMBL" id="KAF5313439.1"/>
    </source>
</evidence>
<gene>
    <name evidence="3" type="ORF">D9611_008659</name>
</gene>
<feature type="compositionally biased region" description="Basic and acidic residues" evidence="1">
    <location>
        <begin position="110"/>
        <end position="123"/>
    </location>
</feature>
<feature type="region of interest" description="Disordered" evidence="1">
    <location>
        <begin position="110"/>
        <end position="133"/>
    </location>
</feature>
<keyword evidence="4" id="KW-1185">Reference proteome</keyword>
<feature type="signal peptide" evidence="2">
    <location>
        <begin position="1"/>
        <end position="19"/>
    </location>
</feature>
<organism evidence="3 4">
    <name type="scientific">Ephemerocybe angulata</name>
    <dbReference type="NCBI Taxonomy" id="980116"/>
    <lineage>
        <taxon>Eukaryota</taxon>
        <taxon>Fungi</taxon>
        <taxon>Dikarya</taxon>
        <taxon>Basidiomycota</taxon>
        <taxon>Agaricomycotina</taxon>
        <taxon>Agaricomycetes</taxon>
        <taxon>Agaricomycetidae</taxon>
        <taxon>Agaricales</taxon>
        <taxon>Agaricineae</taxon>
        <taxon>Psathyrellaceae</taxon>
        <taxon>Ephemerocybe</taxon>
    </lineage>
</organism>
<evidence type="ECO:0000256" key="1">
    <source>
        <dbReference type="SAM" id="MobiDB-lite"/>
    </source>
</evidence>
<proteinExistence type="predicted"/>
<protein>
    <submittedName>
        <fullName evidence="3">Uncharacterized protein</fullName>
    </submittedName>
</protein>
<dbReference type="EMBL" id="JAACJK010000224">
    <property type="protein sequence ID" value="KAF5313439.1"/>
    <property type="molecule type" value="Genomic_DNA"/>
</dbReference>
<sequence>MRFALQVLFLSLLATVATASAIPPEHKHARRGDSVASLALSRAKALAAAWSSNDLKIEARDEGSTADLAVKRAKALAERFSSNDLQQLERRANEDTPAARAIARAQKLAEKYSENDLQPEAKARMQRRRRNHP</sequence>
<evidence type="ECO:0000256" key="2">
    <source>
        <dbReference type="SAM" id="SignalP"/>
    </source>
</evidence>
<dbReference type="AlphaFoldDB" id="A0A8H5EV13"/>
<reference evidence="3 4" key="1">
    <citation type="journal article" date="2020" name="ISME J.">
        <title>Uncovering the hidden diversity of litter-decomposition mechanisms in mushroom-forming fungi.</title>
        <authorList>
            <person name="Floudas D."/>
            <person name="Bentzer J."/>
            <person name="Ahren D."/>
            <person name="Johansson T."/>
            <person name="Persson P."/>
            <person name="Tunlid A."/>
        </authorList>
    </citation>
    <scope>NUCLEOTIDE SEQUENCE [LARGE SCALE GENOMIC DNA]</scope>
    <source>
        <strain evidence="3 4">CBS 175.51</strain>
    </source>
</reference>
<dbReference type="Proteomes" id="UP000541558">
    <property type="component" value="Unassembled WGS sequence"/>
</dbReference>
<name>A0A8H5EV13_9AGAR</name>
<feature type="compositionally biased region" description="Basic residues" evidence="1">
    <location>
        <begin position="124"/>
        <end position="133"/>
    </location>
</feature>
<evidence type="ECO:0000313" key="4">
    <source>
        <dbReference type="Proteomes" id="UP000541558"/>
    </source>
</evidence>
<comment type="caution">
    <text evidence="3">The sequence shown here is derived from an EMBL/GenBank/DDBJ whole genome shotgun (WGS) entry which is preliminary data.</text>
</comment>
<dbReference type="OrthoDB" id="10431922at2759"/>
<feature type="chain" id="PRO_5034038109" evidence="2">
    <location>
        <begin position="20"/>
        <end position="133"/>
    </location>
</feature>